<evidence type="ECO:0000313" key="2">
    <source>
        <dbReference type="Proteomes" id="UP000247702"/>
    </source>
</evidence>
<proteinExistence type="predicted"/>
<accession>A0A2Z6SNS4</accession>
<dbReference type="AlphaFoldDB" id="A0A2Z6SNS4"/>
<dbReference type="Proteomes" id="UP000247702">
    <property type="component" value="Unassembled WGS sequence"/>
</dbReference>
<name>A0A2Z6SNS4_9GLOM</name>
<organism evidence="1 2">
    <name type="scientific">Rhizophagus clarus</name>
    <dbReference type="NCBI Taxonomy" id="94130"/>
    <lineage>
        <taxon>Eukaryota</taxon>
        <taxon>Fungi</taxon>
        <taxon>Fungi incertae sedis</taxon>
        <taxon>Mucoromycota</taxon>
        <taxon>Glomeromycotina</taxon>
        <taxon>Glomeromycetes</taxon>
        <taxon>Glomerales</taxon>
        <taxon>Glomeraceae</taxon>
        <taxon>Rhizophagus</taxon>
    </lineage>
</organism>
<reference evidence="1 2" key="1">
    <citation type="submission" date="2017-11" db="EMBL/GenBank/DDBJ databases">
        <title>The genome of Rhizophagus clarus HR1 reveals common genetic basis of auxotrophy among arbuscular mycorrhizal fungi.</title>
        <authorList>
            <person name="Kobayashi Y."/>
        </authorList>
    </citation>
    <scope>NUCLEOTIDE SEQUENCE [LARGE SCALE GENOMIC DNA]</scope>
    <source>
        <strain evidence="1 2">HR1</strain>
    </source>
</reference>
<evidence type="ECO:0000313" key="1">
    <source>
        <dbReference type="EMBL" id="GBC09109.1"/>
    </source>
</evidence>
<comment type="caution">
    <text evidence="1">The sequence shown here is derived from an EMBL/GenBank/DDBJ whole genome shotgun (WGS) entry which is preliminary data.</text>
</comment>
<keyword evidence="2" id="KW-1185">Reference proteome</keyword>
<dbReference type="EMBL" id="BEXD01004271">
    <property type="protein sequence ID" value="GBC09109.1"/>
    <property type="molecule type" value="Genomic_DNA"/>
</dbReference>
<protein>
    <submittedName>
        <fullName evidence="1">Uncharacterized protein</fullName>
    </submittedName>
</protein>
<gene>
    <name evidence="1" type="ORF">RclHR1_08600007</name>
</gene>
<sequence length="75" mass="8977">MHFLLGGQNLCKLGIRSNSSNDGYWTNYGYWINWTKDSVNWTIGLNNFIRSNKSQFYWTLGITNIDSRQRWRRVI</sequence>